<organism evidence="1 2">
    <name type="scientific">Paenibacillus rhizovicinus</name>
    <dbReference type="NCBI Taxonomy" id="2704463"/>
    <lineage>
        <taxon>Bacteria</taxon>
        <taxon>Bacillati</taxon>
        <taxon>Bacillota</taxon>
        <taxon>Bacilli</taxon>
        <taxon>Bacillales</taxon>
        <taxon>Paenibacillaceae</taxon>
        <taxon>Paenibacillus</taxon>
    </lineage>
</organism>
<dbReference type="EMBL" id="CP048287">
    <property type="protein sequence ID" value="QHW35462.1"/>
    <property type="molecule type" value="Genomic_DNA"/>
</dbReference>
<dbReference type="SUPFAM" id="SSF52467">
    <property type="entry name" value="DHS-like NAD/FAD-binding domain"/>
    <property type="match status" value="1"/>
</dbReference>
<dbReference type="AlphaFoldDB" id="A0A6C0PCV9"/>
<dbReference type="Gene3D" id="3.40.50.1220">
    <property type="entry name" value="TPP-binding domain"/>
    <property type="match status" value="1"/>
</dbReference>
<evidence type="ECO:0000313" key="1">
    <source>
        <dbReference type="EMBL" id="QHW35462.1"/>
    </source>
</evidence>
<dbReference type="InterPro" id="IPR029035">
    <property type="entry name" value="DHS-like_NAD/FAD-binding_dom"/>
</dbReference>
<sequence length="588" mass="67285">MIDPITTLSFSIYSNPDVYAVLLGSGISRDARIPTGWEIVLDLCRRIAAAQGNFEEESPAEWYEKLYGHAPKYDALLELLCKTPDERQALLQSYFIPTESEMEEGIKLPTPAHRALASLVKLGFIRIILTTNFDRLMETALQDEGVDFDVASSPEAIRGNRPFVHTRCTIYKLHGDFKDPRILNTPDELANYSQEQNQLLDRVLDEFGLIIVGWSGEWDVALRAAMLRTVSRRYSWYWLAVGSVRDGAKELIAHRRAEVINIEGASSFITQLCTRVEGMNVSNTIHPYTTDAVVGMVKQFLRRGDWIKLEEYFISESNALREKMLMLPQYGNAEDFKQNLQTLTSISTPLVASLLTLSYYSRNDERLFPIYEKTVRRLTTIPAAGGSVIILQLLKYPALLCMYAAGISAVVQQNYSLLRNILIMPIVDRHRQRTDFFIKQISTRSVFPAPLNIPRPNANEYTAANNHLYDVLKPLFSHILPTNEEFADAFNIFEILSSLFYTIEDRRRTGTDSFIAGRFGWDDDATQMINHFFHDGSKENLEWPVLTQFFKLTVDEFKEHLTLYEQLFERATASWGYESLNLSQHYQG</sequence>
<geneLocation type="plasmid" evidence="1 2">
    <name>unnamed1</name>
</geneLocation>
<reference evidence="1 2" key="1">
    <citation type="submission" date="2020-02" db="EMBL/GenBank/DDBJ databases">
        <title>Paenibacillus sp. nov., isolated from rhizosphere soil of tomato.</title>
        <authorList>
            <person name="Weon H.-Y."/>
            <person name="Lee S.A."/>
        </authorList>
    </citation>
    <scope>NUCLEOTIDE SEQUENCE [LARGE SCALE GENOMIC DNA]</scope>
    <source>
        <strain evidence="1 2">14171R-81</strain>
        <plasmid evidence="1 2">unnamed1</plasmid>
    </source>
</reference>
<proteinExistence type="predicted"/>
<dbReference type="Proteomes" id="UP000479114">
    <property type="component" value="Plasmid unnamed1"/>
</dbReference>
<name>A0A6C0PCV9_9BACL</name>
<gene>
    <name evidence="1" type="ORF">GZH47_31690</name>
</gene>
<protein>
    <submittedName>
        <fullName evidence="1">Uncharacterized protein</fullName>
    </submittedName>
</protein>
<dbReference type="Pfam" id="PF13289">
    <property type="entry name" value="SIR2_2"/>
    <property type="match status" value="1"/>
</dbReference>
<accession>A0A6C0PCV9</accession>
<keyword evidence="1" id="KW-0614">Plasmid</keyword>
<dbReference type="RefSeq" id="WP_162645608.1">
    <property type="nucleotide sequence ID" value="NZ_CP048287.1"/>
</dbReference>
<dbReference type="KEGG" id="prz:GZH47_31690"/>
<keyword evidence="2" id="KW-1185">Reference proteome</keyword>
<evidence type="ECO:0000313" key="2">
    <source>
        <dbReference type="Proteomes" id="UP000479114"/>
    </source>
</evidence>